<name>A0A1J5QY10_9ZZZZ</name>
<sequence length="606" mass="67160">MASSLVIVYHRQPYEEDVENGKTVLRENASPNGIVPALKGFIGRVERASWIAWKKSPAGKPPKFERRIGITDSFGSYDVVRLPLSAEQVHQFYHVTSKEALWPILNAFPSLYSSANTDWATFREVNRLFAQAACEEAAPGAVVWVHDYNLWLVPRFVRELRPDVRIAFFHHTPFPPPDVFNVLPWRDEILDSLLACDLIGFHIPRYARNFAALAQSLRTVDDVVERDVPAELRGGRTALAEPRTPVCIRLRGHSVHIDATPIGTPAELIRATVQRPENLARAAQIRAELGADKLIVSVGRVDYAKGTREQLAAFERLLKRRPEWLGRVKLLLTAVAPAEGMAAYRATQTTIEQLVGRINGHFGTLSWQPIVFSTTSMPFTETLCHYRAADIAWITPLRDGLNLVAKEFVAAHVNDSGVLVLSEFAGAAVELADAVLVNPNSISQMDAAIDRALDMPIGEQRQRMQRLDAVVCQRDMGHWTRHMLAAFDALRRPQGGKAKAAWGDGRGHGTPHTGLGGDRRLPGRHRSDRRSRDPAAHHGRRAVSRRAQPGAAGGGVFAVCLQHLLRHSHRPRPAAATSRRHLGLGRARRAGDRGDTVGVSMRRARP</sequence>
<dbReference type="PANTHER" id="PTHR10788:SF106">
    <property type="entry name" value="BCDNA.GH08860"/>
    <property type="match status" value="1"/>
</dbReference>
<accession>A0A1J5QY10</accession>
<dbReference type="EMBL" id="MLJW01000815">
    <property type="protein sequence ID" value="OIQ82347.1"/>
    <property type="molecule type" value="Genomic_DNA"/>
</dbReference>
<gene>
    <name evidence="2" type="primary">ggpS_2</name>
    <name evidence="2" type="ORF">GALL_358700</name>
</gene>
<feature type="compositionally biased region" description="Basic residues" evidence="1">
    <location>
        <begin position="568"/>
        <end position="588"/>
    </location>
</feature>
<feature type="region of interest" description="Disordered" evidence="1">
    <location>
        <begin position="568"/>
        <end position="606"/>
    </location>
</feature>
<dbReference type="GO" id="GO:0005992">
    <property type="term" value="P:trehalose biosynthetic process"/>
    <property type="evidence" value="ECO:0007669"/>
    <property type="project" value="InterPro"/>
</dbReference>
<dbReference type="GO" id="GO:0003825">
    <property type="term" value="F:alpha,alpha-trehalose-phosphate synthase (UDP-forming) activity"/>
    <property type="evidence" value="ECO:0007669"/>
    <property type="project" value="TreeGrafter"/>
</dbReference>
<keyword evidence="2" id="KW-0328">Glycosyltransferase</keyword>
<protein>
    <submittedName>
        <fullName evidence="2">Glucosylglycerol-phosphate synthase</fullName>
        <ecNumber evidence="2">2.4.1.213</ecNumber>
    </submittedName>
</protein>
<organism evidence="2">
    <name type="scientific">mine drainage metagenome</name>
    <dbReference type="NCBI Taxonomy" id="410659"/>
    <lineage>
        <taxon>unclassified sequences</taxon>
        <taxon>metagenomes</taxon>
        <taxon>ecological metagenomes</taxon>
    </lineage>
</organism>
<dbReference type="Pfam" id="PF00982">
    <property type="entry name" value="Glyco_transf_20"/>
    <property type="match status" value="1"/>
</dbReference>
<dbReference type="Gene3D" id="3.40.50.2000">
    <property type="entry name" value="Glycogen Phosphorylase B"/>
    <property type="match status" value="2"/>
</dbReference>
<evidence type="ECO:0000313" key="2">
    <source>
        <dbReference type="EMBL" id="OIQ82347.1"/>
    </source>
</evidence>
<dbReference type="CDD" id="cd03788">
    <property type="entry name" value="GT20_TPS"/>
    <property type="match status" value="1"/>
</dbReference>
<dbReference type="PANTHER" id="PTHR10788">
    <property type="entry name" value="TREHALOSE-6-PHOSPHATE SYNTHASE"/>
    <property type="match status" value="1"/>
</dbReference>
<feature type="region of interest" description="Disordered" evidence="1">
    <location>
        <begin position="496"/>
        <end position="551"/>
    </location>
</feature>
<reference evidence="2" key="1">
    <citation type="submission" date="2016-10" db="EMBL/GenBank/DDBJ databases">
        <title>Sequence of Gallionella enrichment culture.</title>
        <authorList>
            <person name="Poehlein A."/>
            <person name="Muehling M."/>
            <person name="Daniel R."/>
        </authorList>
    </citation>
    <scope>NUCLEOTIDE SEQUENCE</scope>
</reference>
<dbReference type="AlphaFoldDB" id="A0A1J5QY10"/>
<keyword evidence="2" id="KW-0808">Transferase</keyword>
<evidence type="ECO:0000256" key="1">
    <source>
        <dbReference type="SAM" id="MobiDB-lite"/>
    </source>
</evidence>
<dbReference type="GO" id="GO:0033828">
    <property type="term" value="F:glucosylglycerol-phosphate synthase activity"/>
    <property type="evidence" value="ECO:0007669"/>
    <property type="project" value="UniProtKB-EC"/>
</dbReference>
<dbReference type="EC" id="2.4.1.213" evidence="2"/>
<dbReference type="InterPro" id="IPR001830">
    <property type="entry name" value="Glyco_trans_20"/>
</dbReference>
<comment type="caution">
    <text evidence="2">The sequence shown here is derived from an EMBL/GenBank/DDBJ whole genome shotgun (WGS) entry which is preliminary data.</text>
</comment>
<dbReference type="SUPFAM" id="SSF53756">
    <property type="entry name" value="UDP-Glycosyltransferase/glycogen phosphorylase"/>
    <property type="match status" value="1"/>
</dbReference>
<dbReference type="GO" id="GO:0051473">
    <property type="term" value="P:glucosylglycerol biosynthetic process"/>
    <property type="evidence" value="ECO:0007669"/>
    <property type="project" value="InterPro"/>
</dbReference>
<dbReference type="NCBIfam" id="TIGR02398">
    <property type="entry name" value="gluc_glyc_Psyn"/>
    <property type="match status" value="1"/>
</dbReference>
<proteinExistence type="predicted"/>
<dbReference type="InterPro" id="IPR012764">
    <property type="entry name" value="Gluc_glyc_Psyn"/>
</dbReference>